<feature type="transmembrane region" description="Helical" evidence="6">
    <location>
        <begin position="131"/>
        <end position="156"/>
    </location>
</feature>
<keyword evidence="5 6" id="KW-0472">Membrane</keyword>
<comment type="similarity">
    <text evidence="2">Belongs to the MS4A family.</text>
</comment>
<gene>
    <name evidence="7" type="primary">LOC100182239</name>
</gene>
<dbReference type="PANTHER" id="PTHR23320">
    <property type="entry name" value="MEMBRANE-SPANNING 4-DOMAINS SUBFAMILY A MS4A -RELATED"/>
    <property type="match status" value="1"/>
</dbReference>
<dbReference type="Ensembl" id="ENSCINT00000022649.2">
    <property type="protein sequence ID" value="ENSCINP00000022403.2"/>
    <property type="gene ID" value="ENSCING00000011815.2"/>
</dbReference>
<dbReference type="AlphaFoldDB" id="F7A536"/>
<proteinExistence type="inferred from homology"/>
<name>F7A536_CIOIN</name>
<feature type="transmembrane region" description="Helical" evidence="6">
    <location>
        <begin position="31"/>
        <end position="56"/>
    </location>
</feature>
<evidence type="ECO:0000256" key="5">
    <source>
        <dbReference type="ARBA" id="ARBA00023136"/>
    </source>
</evidence>
<dbReference type="InParanoid" id="F7A536"/>
<reference evidence="7" key="2">
    <citation type="submission" date="2025-08" db="UniProtKB">
        <authorList>
            <consortium name="Ensembl"/>
        </authorList>
    </citation>
    <scope>IDENTIFICATION</scope>
</reference>
<evidence type="ECO:0000256" key="1">
    <source>
        <dbReference type="ARBA" id="ARBA00004141"/>
    </source>
</evidence>
<dbReference type="GeneID" id="100182239"/>
<sequence>MEKENTTKSQVITVVPKLLVKKQPLLKFSSAYIPLVTIQFIAGMSSILLGLAAICIEIYYGQSFFDTGAGIWCGCFFLATGVLGYLADKQSKQCLIIGTMAMSILSAGLACVMFALDFLSMLHGHAAKEKAAVAIHFVLDIIAFGVLLVSVNIAAYSCGAVCCNKNNATDSRNTELPADGKFVNEGFGQCEKDKTMLI</sequence>
<keyword evidence="3 6" id="KW-0812">Transmembrane</keyword>
<evidence type="ECO:0000313" key="7">
    <source>
        <dbReference type="Ensembl" id="ENSCINP00000022403.2"/>
    </source>
</evidence>
<keyword evidence="8" id="KW-1185">Reference proteome</keyword>
<dbReference type="Pfam" id="PF04103">
    <property type="entry name" value="CD20"/>
    <property type="match status" value="1"/>
</dbReference>
<keyword evidence="4 6" id="KW-1133">Transmembrane helix</keyword>
<feature type="transmembrane region" description="Helical" evidence="6">
    <location>
        <begin position="68"/>
        <end position="87"/>
    </location>
</feature>
<dbReference type="PANTHER" id="PTHR23320:SF165">
    <property type="entry name" value="MARVEL DOMAIN-CONTAINING PROTEIN"/>
    <property type="match status" value="1"/>
</dbReference>
<reference evidence="7" key="3">
    <citation type="submission" date="2025-09" db="UniProtKB">
        <authorList>
            <consortium name="Ensembl"/>
        </authorList>
    </citation>
    <scope>IDENTIFICATION</scope>
</reference>
<feature type="transmembrane region" description="Helical" evidence="6">
    <location>
        <begin position="99"/>
        <end position="119"/>
    </location>
</feature>
<evidence type="ECO:0000256" key="6">
    <source>
        <dbReference type="SAM" id="Phobius"/>
    </source>
</evidence>
<dbReference type="GO" id="GO:0016020">
    <property type="term" value="C:membrane"/>
    <property type="evidence" value="ECO:0007669"/>
    <property type="project" value="UniProtKB-SubCell"/>
</dbReference>
<comment type="subcellular location">
    <subcellularLocation>
        <location evidence="1">Membrane</location>
        <topology evidence="1">Multi-pass membrane protein</topology>
    </subcellularLocation>
</comment>
<evidence type="ECO:0000256" key="4">
    <source>
        <dbReference type="ARBA" id="ARBA00022989"/>
    </source>
</evidence>
<dbReference type="Proteomes" id="UP000008144">
    <property type="component" value="Unassembled WGS sequence"/>
</dbReference>
<protein>
    <submittedName>
        <fullName evidence="7">Uncharacterized LOC100182239</fullName>
    </submittedName>
</protein>
<dbReference type="HOGENOM" id="CLU_1377680_0_0_1"/>
<dbReference type="RefSeq" id="XP_002124673.2">
    <property type="nucleotide sequence ID" value="XM_002124637.3"/>
</dbReference>
<dbReference type="InterPro" id="IPR030417">
    <property type="entry name" value="MS4A"/>
</dbReference>
<evidence type="ECO:0000256" key="2">
    <source>
        <dbReference type="ARBA" id="ARBA00009565"/>
    </source>
</evidence>
<accession>A0A1W2WAJ2</accession>
<evidence type="ECO:0000256" key="3">
    <source>
        <dbReference type="ARBA" id="ARBA00022692"/>
    </source>
</evidence>
<dbReference type="KEGG" id="cin:100182239"/>
<accession>F7A536</accession>
<dbReference type="OrthoDB" id="10071434at2759"/>
<evidence type="ECO:0000313" key="8">
    <source>
        <dbReference type="Proteomes" id="UP000008144"/>
    </source>
</evidence>
<dbReference type="InterPro" id="IPR007237">
    <property type="entry name" value="CD20-like"/>
</dbReference>
<organism evidence="7 8">
    <name type="scientific">Ciona intestinalis</name>
    <name type="common">Transparent sea squirt</name>
    <name type="synonym">Ascidia intestinalis</name>
    <dbReference type="NCBI Taxonomy" id="7719"/>
    <lineage>
        <taxon>Eukaryota</taxon>
        <taxon>Metazoa</taxon>
        <taxon>Chordata</taxon>
        <taxon>Tunicata</taxon>
        <taxon>Ascidiacea</taxon>
        <taxon>Phlebobranchia</taxon>
        <taxon>Cionidae</taxon>
        <taxon>Ciona</taxon>
    </lineage>
</organism>
<reference evidence="8" key="1">
    <citation type="journal article" date="2002" name="Science">
        <title>The draft genome of Ciona intestinalis: insights into chordate and vertebrate origins.</title>
        <authorList>
            <person name="Dehal P."/>
            <person name="Satou Y."/>
            <person name="Campbell R.K."/>
            <person name="Chapman J."/>
            <person name="Degnan B."/>
            <person name="De Tomaso A."/>
            <person name="Davidson B."/>
            <person name="Di Gregorio A."/>
            <person name="Gelpke M."/>
            <person name="Goodstein D.M."/>
            <person name="Harafuji N."/>
            <person name="Hastings K.E."/>
            <person name="Ho I."/>
            <person name="Hotta K."/>
            <person name="Huang W."/>
            <person name="Kawashima T."/>
            <person name="Lemaire P."/>
            <person name="Martinez D."/>
            <person name="Meinertzhagen I.A."/>
            <person name="Necula S."/>
            <person name="Nonaka M."/>
            <person name="Putnam N."/>
            <person name="Rash S."/>
            <person name="Saiga H."/>
            <person name="Satake M."/>
            <person name="Terry A."/>
            <person name="Yamada L."/>
            <person name="Wang H.G."/>
            <person name="Awazu S."/>
            <person name="Azumi K."/>
            <person name="Boore J."/>
            <person name="Branno M."/>
            <person name="Chin-Bow S."/>
            <person name="DeSantis R."/>
            <person name="Doyle S."/>
            <person name="Francino P."/>
            <person name="Keys D.N."/>
            <person name="Haga S."/>
            <person name="Hayashi H."/>
            <person name="Hino K."/>
            <person name="Imai K.S."/>
            <person name="Inaba K."/>
            <person name="Kano S."/>
            <person name="Kobayashi K."/>
            <person name="Kobayashi M."/>
            <person name="Lee B.I."/>
            <person name="Makabe K.W."/>
            <person name="Manohar C."/>
            <person name="Matassi G."/>
            <person name="Medina M."/>
            <person name="Mochizuki Y."/>
            <person name="Mount S."/>
            <person name="Morishita T."/>
            <person name="Miura S."/>
            <person name="Nakayama A."/>
            <person name="Nishizaka S."/>
            <person name="Nomoto H."/>
            <person name="Ohta F."/>
            <person name="Oishi K."/>
            <person name="Rigoutsos I."/>
            <person name="Sano M."/>
            <person name="Sasaki A."/>
            <person name="Sasakura Y."/>
            <person name="Shoguchi E."/>
            <person name="Shin-i T."/>
            <person name="Spagnuolo A."/>
            <person name="Stainier D."/>
            <person name="Suzuki M.M."/>
            <person name="Tassy O."/>
            <person name="Takatori N."/>
            <person name="Tokuoka M."/>
            <person name="Yagi K."/>
            <person name="Yoshizaki F."/>
            <person name="Wada S."/>
            <person name="Zhang C."/>
            <person name="Hyatt P.D."/>
            <person name="Larimer F."/>
            <person name="Detter C."/>
            <person name="Doggett N."/>
            <person name="Glavina T."/>
            <person name="Hawkins T."/>
            <person name="Richardson P."/>
            <person name="Lucas S."/>
            <person name="Kohara Y."/>
            <person name="Levine M."/>
            <person name="Satoh N."/>
            <person name="Rokhsar D.S."/>
        </authorList>
    </citation>
    <scope>NUCLEOTIDE SEQUENCE [LARGE SCALE GENOMIC DNA]</scope>
</reference>